<dbReference type="Pfam" id="PF00208">
    <property type="entry name" value="ELFV_dehydrog"/>
    <property type="match status" value="1"/>
</dbReference>
<feature type="region of interest" description="Disordered" evidence="7">
    <location>
        <begin position="375"/>
        <end position="396"/>
    </location>
</feature>
<dbReference type="SUPFAM" id="SSF53223">
    <property type="entry name" value="Aminoacid dehydrogenase-like, N-terminal domain"/>
    <property type="match status" value="1"/>
</dbReference>
<dbReference type="GO" id="GO:0016639">
    <property type="term" value="F:oxidoreductase activity, acting on the CH-NH2 group of donors, NAD or NADP as acceptor"/>
    <property type="evidence" value="ECO:0007669"/>
    <property type="project" value="InterPro"/>
</dbReference>
<evidence type="ECO:0000313" key="9">
    <source>
        <dbReference type="EMBL" id="PZO87050.1"/>
    </source>
</evidence>
<dbReference type="Gene3D" id="3.40.50.720">
    <property type="entry name" value="NAD(P)-binding Rossmann-like Domain"/>
    <property type="match status" value="1"/>
</dbReference>
<accession>A0A2W4ZXL5</accession>
<dbReference type="GO" id="GO:0006520">
    <property type="term" value="P:amino acid metabolic process"/>
    <property type="evidence" value="ECO:0007669"/>
    <property type="project" value="InterPro"/>
</dbReference>
<feature type="compositionally biased region" description="Gly residues" evidence="7">
    <location>
        <begin position="387"/>
        <end position="396"/>
    </location>
</feature>
<dbReference type="InterPro" id="IPR006095">
    <property type="entry name" value="Glu/Leu/Phe/Val/Trp_DH"/>
</dbReference>
<feature type="active site" description="Proton donor/acceptor" evidence="4">
    <location>
        <position position="89"/>
    </location>
</feature>
<evidence type="ECO:0000256" key="5">
    <source>
        <dbReference type="PIRSR" id="PIRSR000188-2"/>
    </source>
</evidence>
<dbReference type="CDD" id="cd01075">
    <property type="entry name" value="NAD_bind_Leu_Phe_Val_DH"/>
    <property type="match status" value="1"/>
</dbReference>
<dbReference type="InterPro" id="IPR016211">
    <property type="entry name" value="Glu/Phe/Leu/Val/Trp_DH_bac/arc"/>
</dbReference>
<dbReference type="SUPFAM" id="SSF51735">
    <property type="entry name" value="NAD(P)-binding Rossmann-fold domains"/>
    <property type="match status" value="1"/>
</dbReference>
<dbReference type="InterPro" id="IPR006096">
    <property type="entry name" value="Glu/Leu/Phe/Val/Trp_DH_C"/>
</dbReference>
<reference evidence="9 10" key="1">
    <citation type="submission" date="2017-08" db="EMBL/GenBank/DDBJ databases">
        <title>Infants hospitalized years apart are colonized by the same room-sourced microbial strains.</title>
        <authorList>
            <person name="Brooks B."/>
            <person name="Olm M.R."/>
            <person name="Firek B.A."/>
            <person name="Baker R."/>
            <person name="Thomas B.C."/>
            <person name="Morowitz M.J."/>
            <person name="Banfield J.F."/>
        </authorList>
    </citation>
    <scope>NUCLEOTIDE SEQUENCE [LARGE SCALE GENOMIC DNA]</scope>
    <source>
        <strain evidence="9">S2_018_000_R2_104</strain>
    </source>
</reference>
<dbReference type="InterPro" id="IPR046346">
    <property type="entry name" value="Aminoacid_DH-like_N_sf"/>
</dbReference>
<comment type="caution">
    <text evidence="9">The sequence shown here is derived from an EMBL/GenBank/DDBJ whole genome shotgun (WGS) entry which is preliminary data.</text>
</comment>
<evidence type="ECO:0000259" key="8">
    <source>
        <dbReference type="SMART" id="SM00839"/>
    </source>
</evidence>
<dbReference type="PIRSF" id="PIRSF000188">
    <property type="entry name" value="Phe_leu_dh"/>
    <property type="match status" value="1"/>
</dbReference>
<dbReference type="AlphaFoldDB" id="A0A2W4ZXL5"/>
<gene>
    <name evidence="9" type="ORF">DI626_04920</name>
</gene>
<proteinExistence type="inferred from homology"/>
<comment type="similarity">
    <text evidence="1 6">Belongs to the Glu/Leu/Phe/Val dehydrogenases family.</text>
</comment>
<dbReference type="InterPro" id="IPR036291">
    <property type="entry name" value="NAD(P)-bd_dom_sf"/>
</dbReference>
<keyword evidence="5" id="KW-0547">Nucleotide-binding</keyword>
<keyword evidence="3 5" id="KW-0520">NAD</keyword>
<protein>
    <submittedName>
        <fullName evidence="9">Amino acid dehydrogenase</fullName>
    </submittedName>
</protein>
<dbReference type="PANTHER" id="PTHR42722:SF1">
    <property type="entry name" value="VALINE DEHYDROGENASE"/>
    <property type="match status" value="1"/>
</dbReference>
<evidence type="ECO:0000256" key="4">
    <source>
        <dbReference type="PIRSR" id="PIRSR000188-1"/>
    </source>
</evidence>
<evidence type="ECO:0000256" key="7">
    <source>
        <dbReference type="SAM" id="MobiDB-lite"/>
    </source>
</evidence>
<dbReference type="PRINTS" id="PR00082">
    <property type="entry name" value="GLFDHDRGNASE"/>
</dbReference>
<dbReference type="Gene3D" id="3.40.50.10860">
    <property type="entry name" value="Leucine Dehydrogenase, chain A, domain 1"/>
    <property type="match status" value="1"/>
</dbReference>
<feature type="domain" description="Glutamate/phenylalanine/leucine/valine/L-tryptophan dehydrogenase C-terminal" evidence="8">
    <location>
        <begin position="160"/>
        <end position="378"/>
    </location>
</feature>
<organism evidence="9 10">
    <name type="scientific">Micavibrio aeruginosavorus</name>
    <dbReference type="NCBI Taxonomy" id="349221"/>
    <lineage>
        <taxon>Bacteria</taxon>
        <taxon>Pseudomonadati</taxon>
        <taxon>Bdellovibrionota</taxon>
        <taxon>Bdellovibrionia</taxon>
        <taxon>Bdellovibrionales</taxon>
        <taxon>Pseudobdellovibrionaceae</taxon>
        <taxon>Micavibrio</taxon>
    </lineage>
</organism>
<evidence type="ECO:0000256" key="2">
    <source>
        <dbReference type="ARBA" id="ARBA00023002"/>
    </source>
</evidence>
<feature type="binding site" evidence="5">
    <location>
        <begin position="196"/>
        <end position="201"/>
    </location>
    <ligand>
        <name>NAD(+)</name>
        <dbReference type="ChEBI" id="CHEBI:57540"/>
    </ligand>
</feature>
<dbReference type="Proteomes" id="UP000249557">
    <property type="component" value="Unassembled WGS sequence"/>
</dbReference>
<dbReference type="Pfam" id="PF02812">
    <property type="entry name" value="ELFV_dehydrog_N"/>
    <property type="match status" value="1"/>
</dbReference>
<name>A0A2W4ZXL5_9BACT</name>
<sequence length="396" mass="42143">MIFSDLSKQALQQNTSFDQHETVRRFVLGEGDGLVALVAVHNTNLGPALGGCRMRAYASEEEAMTDVLRLSRGMTYKNAMAGLPLGGGKSVIIGDFRKDKNESIMEEMGEGVETLDGKYVTAEDSGTSEEDMLAMSKKTEHVTGLPPEYFVGKDFGELGGNPSPLTALGVYKGIRSAVHHRYGGDSLSGLKVAVQGVGAVGLELCKLLKQDGVELFITDIDGTALKNAQGILGGAEIVGPEEIYEVEAEVFAPCAMGGILNDVTIPKLKAHIVAGAANNQLLKQHHDVQLMDRNILYVPDYVINAGGVICVAYEYFRKSEYNPLDFDITRSSMVAHVERIGQTVTDVLGYATAHHLGPGEAADKLAEEKFIGGAPLEISSEPPASSGQGGGTTLVQ</sequence>
<evidence type="ECO:0000256" key="6">
    <source>
        <dbReference type="RuleBase" id="RU004417"/>
    </source>
</evidence>
<evidence type="ECO:0000256" key="3">
    <source>
        <dbReference type="ARBA" id="ARBA00023027"/>
    </source>
</evidence>
<dbReference type="InterPro" id="IPR006097">
    <property type="entry name" value="Glu/Leu/Phe/Val/Trp_DH_dimer"/>
</dbReference>
<dbReference type="SMART" id="SM00839">
    <property type="entry name" value="ELFV_dehydrog"/>
    <property type="match status" value="1"/>
</dbReference>
<evidence type="ECO:0000313" key="10">
    <source>
        <dbReference type="Proteomes" id="UP000249557"/>
    </source>
</evidence>
<keyword evidence="2 6" id="KW-0560">Oxidoreductase</keyword>
<evidence type="ECO:0000256" key="1">
    <source>
        <dbReference type="ARBA" id="ARBA00006382"/>
    </source>
</evidence>
<dbReference type="EMBL" id="QFNK01000076">
    <property type="protein sequence ID" value="PZO87050.1"/>
    <property type="molecule type" value="Genomic_DNA"/>
</dbReference>
<dbReference type="PANTHER" id="PTHR42722">
    <property type="entry name" value="LEUCINE DEHYDROGENASE"/>
    <property type="match status" value="1"/>
</dbReference>
<dbReference type="GO" id="GO:0000166">
    <property type="term" value="F:nucleotide binding"/>
    <property type="evidence" value="ECO:0007669"/>
    <property type="project" value="UniProtKB-KW"/>
</dbReference>